<accession>T0RKV4</accession>
<dbReference type="OrthoDB" id="5586934at2759"/>
<keyword evidence="1" id="KW-0472">Membrane</keyword>
<keyword evidence="1" id="KW-0812">Transmembrane</keyword>
<dbReference type="OMA" id="RRTAYEC"/>
<proteinExistence type="predicted"/>
<name>T0RKV4_SAPDV</name>
<dbReference type="eggNOG" id="ENOG502S307">
    <property type="taxonomic scope" value="Eukaryota"/>
</dbReference>
<sequence length="304" mass="33367">MHVAQLHTKPLLLLRLTMALAFISCLWRNSVRTGAMREVVAAHRSLLTPAKTAFSIWGLIYLTLFLFVSRECIFPSLSLLPAHAKRVYGLFIASCVFNMLWLEVFASGAIVWSLPVILVLWAITGALYLTTASLVQLPTLFDGLAIWPRRTAYECSSLSDYICLRLPFTLYFSWTCGATLINVTVSLRGLGYDLNLAVYMVCLAVLLAAHVTALAYNGDIAFGAVGIWTLAWLAAKHETGLSPVDADYLDVIQLVAHIGAWLLVALIAGLVLLRCYVRRYGAPEHAHMDASGGKNANISMYGTL</sequence>
<feature type="transmembrane region" description="Helical" evidence="1">
    <location>
        <begin position="12"/>
        <end position="30"/>
    </location>
</feature>
<dbReference type="VEuPathDB" id="FungiDB:SDRG_11839"/>
<dbReference type="AlphaFoldDB" id="T0RKV4"/>
<protein>
    <submittedName>
        <fullName evidence="2">Uncharacterized protein</fullName>
    </submittedName>
</protein>
<evidence type="ECO:0000313" key="3">
    <source>
        <dbReference type="Proteomes" id="UP000030762"/>
    </source>
</evidence>
<gene>
    <name evidence="2" type="ORF">SDRG_11839</name>
</gene>
<feature type="transmembrane region" description="Helical" evidence="1">
    <location>
        <begin position="189"/>
        <end position="209"/>
    </location>
</feature>
<dbReference type="EMBL" id="JH767175">
    <property type="protein sequence ID" value="EQC30522.1"/>
    <property type="molecule type" value="Genomic_DNA"/>
</dbReference>
<dbReference type="PANTHER" id="PTHR33802">
    <property type="entry name" value="SI:CH211-161H7.5-RELATED"/>
    <property type="match status" value="1"/>
</dbReference>
<evidence type="ECO:0000313" key="2">
    <source>
        <dbReference type="EMBL" id="EQC30522.1"/>
    </source>
</evidence>
<dbReference type="RefSeq" id="XP_008616115.1">
    <property type="nucleotide sequence ID" value="XM_008617893.1"/>
</dbReference>
<evidence type="ECO:0000256" key="1">
    <source>
        <dbReference type="SAM" id="Phobius"/>
    </source>
</evidence>
<dbReference type="GeneID" id="19952566"/>
<feature type="transmembrane region" description="Helical" evidence="1">
    <location>
        <begin position="162"/>
        <end position="183"/>
    </location>
</feature>
<feature type="transmembrane region" description="Helical" evidence="1">
    <location>
        <begin position="118"/>
        <end position="141"/>
    </location>
</feature>
<feature type="transmembrane region" description="Helical" evidence="1">
    <location>
        <begin position="254"/>
        <end position="273"/>
    </location>
</feature>
<reference evidence="2 3" key="1">
    <citation type="submission" date="2012-04" db="EMBL/GenBank/DDBJ databases">
        <title>The Genome Sequence of Saprolegnia declina VS20.</title>
        <authorList>
            <consortium name="The Broad Institute Genome Sequencing Platform"/>
            <person name="Russ C."/>
            <person name="Nusbaum C."/>
            <person name="Tyler B."/>
            <person name="van West P."/>
            <person name="Dieguez-Uribeondo J."/>
            <person name="de Bruijn I."/>
            <person name="Tripathy S."/>
            <person name="Jiang R."/>
            <person name="Young S.K."/>
            <person name="Zeng Q."/>
            <person name="Gargeya S."/>
            <person name="Fitzgerald M."/>
            <person name="Haas B."/>
            <person name="Abouelleil A."/>
            <person name="Alvarado L."/>
            <person name="Arachchi H.M."/>
            <person name="Berlin A."/>
            <person name="Chapman S.B."/>
            <person name="Goldberg J."/>
            <person name="Griggs A."/>
            <person name="Gujja S."/>
            <person name="Hansen M."/>
            <person name="Howarth C."/>
            <person name="Imamovic A."/>
            <person name="Larimer J."/>
            <person name="McCowen C."/>
            <person name="Montmayeur A."/>
            <person name="Murphy C."/>
            <person name="Neiman D."/>
            <person name="Pearson M."/>
            <person name="Priest M."/>
            <person name="Roberts A."/>
            <person name="Saif S."/>
            <person name="Shea T."/>
            <person name="Sisk P."/>
            <person name="Sykes S."/>
            <person name="Wortman J."/>
            <person name="Nusbaum C."/>
            <person name="Birren B."/>
        </authorList>
    </citation>
    <scope>NUCLEOTIDE SEQUENCE [LARGE SCALE GENOMIC DNA]</scope>
    <source>
        <strain evidence="2 3">VS20</strain>
    </source>
</reference>
<organism evidence="2 3">
    <name type="scientific">Saprolegnia diclina (strain VS20)</name>
    <dbReference type="NCBI Taxonomy" id="1156394"/>
    <lineage>
        <taxon>Eukaryota</taxon>
        <taxon>Sar</taxon>
        <taxon>Stramenopiles</taxon>
        <taxon>Oomycota</taxon>
        <taxon>Saprolegniomycetes</taxon>
        <taxon>Saprolegniales</taxon>
        <taxon>Saprolegniaceae</taxon>
        <taxon>Saprolegnia</taxon>
    </lineage>
</organism>
<keyword evidence="3" id="KW-1185">Reference proteome</keyword>
<feature type="transmembrane region" description="Helical" evidence="1">
    <location>
        <begin position="88"/>
        <end position="112"/>
    </location>
</feature>
<feature type="transmembrane region" description="Helical" evidence="1">
    <location>
        <begin position="50"/>
        <end position="68"/>
    </location>
</feature>
<dbReference type="InParanoid" id="T0RKV4"/>
<keyword evidence="1" id="KW-1133">Transmembrane helix</keyword>
<dbReference type="PANTHER" id="PTHR33802:SF2">
    <property type="entry name" value="EF-HAND DOMAIN-CONTAINING PROTEIN"/>
    <property type="match status" value="1"/>
</dbReference>
<dbReference type="Proteomes" id="UP000030762">
    <property type="component" value="Unassembled WGS sequence"/>
</dbReference>